<evidence type="ECO:0000313" key="3">
    <source>
        <dbReference type="Proteomes" id="UP000011863"/>
    </source>
</evidence>
<dbReference type="Proteomes" id="UP000011863">
    <property type="component" value="Chromosome"/>
</dbReference>
<evidence type="ECO:0000256" key="1">
    <source>
        <dbReference type="SAM" id="MobiDB-lite"/>
    </source>
</evidence>
<sequence>MPIKGHEQSEQEPDCWPWRSTGPAQSKPLGRDRCGGGRVARRRRPGTRQRGRPAGLDGQPHRAVSIDRHSSKSVGRTAHDADRTWGDHRLRGLRRQRQLLHPLDRDRHRREHRGDRRDRAVVHHDVSGRCCEPSDDLAAEPEPRSGRERQQHRCDAVDQW</sequence>
<dbReference type="AlphaFoldDB" id="A0A6C7E3F2"/>
<keyword evidence="3" id="KW-1185">Reference proteome</keyword>
<feature type="region of interest" description="Disordered" evidence="1">
    <location>
        <begin position="1"/>
        <end position="160"/>
    </location>
</feature>
<feature type="compositionally biased region" description="Basic and acidic residues" evidence="1">
    <location>
        <begin position="102"/>
        <end position="127"/>
    </location>
</feature>
<protein>
    <submittedName>
        <fullName evidence="2">Uncharacterized protein</fullName>
    </submittedName>
</protein>
<gene>
    <name evidence="2" type="ORF">YM304_08890</name>
</gene>
<feature type="compositionally biased region" description="Basic and acidic residues" evidence="1">
    <location>
        <begin position="77"/>
        <end position="90"/>
    </location>
</feature>
<dbReference type="KEGG" id="aym:YM304_08890"/>
<name>A0A6C7E3F2_ILUCY</name>
<dbReference type="EMBL" id="AP012057">
    <property type="protein sequence ID" value="BAN01203.1"/>
    <property type="molecule type" value="Genomic_DNA"/>
</dbReference>
<reference evidence="2 3" key="1">
    <citation type="journal article" date="2013" name="Int. J. Syst. Evol. Microbiol.">
        <title>Ilumatobacter nonamiense sp. nov. and Ilumatobacter coccineum sp. nov., isolated from seashore sand.</title>
        <authorList>
            <person name="Matsumoto A."/>
            <person name="Kasai H."/>
            <person name="Matsuo Y."/>
            <person name="Shizuri Y."/>
            <person name="Ichikawa N."/>
            <person name="Fujita N."/>
            <person name="Omura S."/>
            <person name="Takahashi Y."/>
        </authorList>
    </citation>
    <scope>NUCLEOTIDE SEQUENCE [LARGE SCALE GENOMIC DNA]</scope>
    <source>
        <strain evidence="3">NBRC 103263 / KCTC 29153 / YM16-304</strain>
    </source>
</reference>
<proteinExistence type="predicted"/>
<accession>A0A6C7E3F2</accession>
<organism evidence="2 3">
    <name type="scientific">Ilumatobacter coccineus (strain NBRC 103263 / KCTC 29153 / YM16-304)</name>
    <dbReference type="NCBI Taxonomy" id="1313172"/>
    <lineage>
        <taxon>Bacteria</taxon>
        <taxon>Bacillati</taxon>
        <taxon>Actinomycetota</taxon>
        <taxon>Acidimicrobiia</taxon>
        <taxon>Acidimicrobiales</taxon>
        <taxon>Ilumatobacteraceae</taxon>
        <taxon>Ilumatobacter</taxon>
    </lineage>
</organism>
<feature type="compositionally biased region" description="Basic and acidic residues" evidence="1">
    <location>
        <begin position="141"/>
        <end position="160"/>
    </location>
</feature>
<evidence type="ECO:0000313" key="2">
    <source>
        <dbReference type="EMBL" id="BAN01203.1"/>
    </source>
</evidence>
<feature type="compositionally biased region" description="Basic residues" evidence="1">
    <location>
        <begin position="39"/>
        <end position="51"/>
    </location>
</feature>